<feature type="compositionally biased region" description="Pro residues" evidence="8">
    <location>
        <begin position="174"/>
        <end position="184"/>
    </location>
</feature>
<dbReference type="CDD" id="cd11685">
    <property type="entry name" value="UEV_TSG101-like"/>
    <property type="match status" value="1"/>
</dbReference>
<evidence type="ECO:0000256" key="4">
    <source>
        <dbReference type="ARBA" id="ARBA00022753"/>
    </source>
</evidence>
<dbReference type="SUPFAM" id="SSF140111">
    <property type="entry name" value="Endosomal sorting complex assembly domain"/>
    <property type="match status" value="1"/>
</dbReference>
<dbReference type="InterPro" id="IPR016135">
    <property type="entry name" value="UBQ-conjugating_enzyme/RWD"/>
</dbReference>
<dbReference type="GO" id="GO:0000813">
    <property type="term" value="C:ESCRT I complex"/>
    <property type="evidence" value="ECO:0007669"/>
    <property type="project" value="TreeGrafter"/>
</dbReference>
<keyword evidence="4" id="KW-0967">Endosome</keyword>
<evidence type="ECO:0000313" key="11">
    <source>
        <dbReference type="EMBL" id="KAF2725838.1"/>
    </source>
</evidence>
<dbReference type="GO" id="GO:0072666">
    <property type="term" value="P:establishment of protein localization to vacuole"/>
    <property type="evidence" value="ECO:0007669"/>
    <property type="project" value="UniProtKB-ARBA"/>
</dbReference>
<dbReference type="PROSITE" id="PS51322">
    <property type="entry name" value="UEV"/>
    <property type="match status" value="1"/>
</dbReference>
<evidence type="ECO:0000256" key="5">
    <source>
        <dbReference type="ARBA" id="ARBA00022927"/>
    </source>
</evidence>
<dbReference type="EMBL" id="MU003766">
    <property type="protein sequence ID" value="KAF2725838.1"/>
    <property type="molecule type" value="Genomic_DNA"/>
</dbReference>
<dbReference type="AlphaFoldDB" id="A0A9P4QEL1"/>
<sequence length="560" mass="62333">MARIPDKTLQWLYSVLGEYHDPRRTYSDAVATLSTYPSFGPRTEVYHHDDGSSTLLLTLTGTVPAVFRGTTYNFPLKLWIPHSYPLAGPIVYINPGEGMQVRRGQHVDPQGRVYHPYLRDWRQIRGGMAGIVVELLTELARAFEKEPPVVAKQQQQQQYHRQQQQQQPSAHASPGPPSLPPKPGRPTSTAPIEMPSTGTPPPRPPKPGDEYTASPQPMQQGRDHSRNGPPLPPLPGEQPSSMRPPPAQNYPNGINAAHRVHPGTHQYQQPTNHERSPVSPVSPVAPRRDNRYAHVSPPPSLPQMQPMQPQPYPTQPATQPSQFYPYQQSASIQQPYQQRPPQPQHTGQNQMPLSMQQPLRAEQPKPPAPDLLTDPFDITLPAQPIDNGPPPPIPPNPQKENLIALISQSLCQQAQQKVSQHLSFIEPLQAQQVALLSAHDRLQNEMAQLEHLSSTLATNEAILRHSIQDCDRAISEAERKPQPPIDDVLVPTTVVANQLWNLCADEAAIREAMYLLQKGVDRGRVSGQDFVRHMRALGREAFLKKAQARRCARGLGLEVG</sequence>
<dbReference type="PANTHER" id="PTHR23306">
    <property type="entry name" value="TUMOR SUSCEPTIBILITY GENE 101 PROTEIN-RELATED"/>
    <property type="match status" value="1"/>
</dbReference>
<dbReference type="OrthoDB" id="306304at2759"/>
<feature type="compositionally biased region" description="Low complexity" evidence="8">
    <location>
        <begin position="315"/>
        <end position="337"/>
    </location>
</feature>
<dbReference type="InterPro" id="IPR017916">
    <property type="entry name" value="SB_dom"/>
</dbReference>
<organism evidence="11 12">
    <name type="scientific">Polychaeton citri CBS 116435</name>
    <dbReference type="NCBI Taxonomy" id="1314669"/>
    <lineage>
        <taxon>Eukaryota</taxon>
        <taxon>Fungi</taxon>
        <taxon>Dikarya</taxon>
        <taxon>Ascomycota</taxon>
        <taxon>Pezizomycotina</taxon>
        <taxon>Dothideomycetes</taxon>
        <taxon>Dothideomycetidae</taxon>
        <taxon>Capnodiales</taxon>
        <taxon>Capnodiaceae</taxon>
        <taxon>Polychaeton</taxon>
    </lineage>
</organism>
<evidence type="ECO:0000256" key="3">
    <source>
        <dbReference type="ARBA" id="ARBA00022448"/>
    </source>
</evidence>
<feature type="domain" description="UEV" evidence="10">
    <location>
        <begin position="6"/>
        <end position="153"/>
    </location>
</feature>
<dbReference type="PROSITE" id="PS51312">
    <property type="entry name" value="SB"/>
    <property type="match status" value="1"/>
</dbReference>
<evidence type="ECO:0000256" key="6">
    <source>
        <dbReference type="ARBA" id="ARBA00023054"/>
    </source>
</evidence>
<evidence type="ECO:0000313" key="12">
    <source>
        <dbReference type="Proteomes" id="UP000799441"/>
    </source>
</evidence>
<reference evidence="11" key="1">
    <citation type="journal article" date="2020" name="Stud. Mycol.">
        <title>101 Dothideomycetes genomes: a test case for predicting lifestyles and emergence of pathogens.</title>
        <authorList>
            <person name="Haridas S."/>
            <person name="Albert R."/>
            <person name="Binder M."/>
            <person name="Bloem J."/>
            <person name="Labutti K."/>
            <person name="Salamov A."/>
            <person name="Andreopoulos B."/>
            <person name="Baker S."/>
            <person name="Barry K."/>
            <person name="Bills G."/>
            <person name="Bluhm B."/>
            <person name="Cannon C."/>
            <person name="Castanera R."/>
            <person name="Culley D."/>
            <person name="Daum C."/>
            <person name="Ezra D."/>
            <person name="Gonzalez J."/>
            <person name="Henrissat B."/>
            <person name="Kuo A."/>
            <person name="Liang C."/>
            <person name="Lipzen A."/>
            <person name="Lutzoni F."/>
            <person name="Magnuson J."/>
            <person name="Mondo S."/>
            <person name="Nolan M."/>
            <person name="Ohm R."/>
            <person name="Pangilinan J."/>
            <person name="Park H.-J."/>
            <person name="Ramirez L."/>
            <person name="Alfaro M."/>
            <person name="Sun H."/>
            <person name="Tritt A."/>
            <person name="Yoshinaga Y."/>
            <person name="Zwiers L.-H."/>
            <person name="Turgeon B."/>
            <person name="Goodwin S."/>
            <person name="Spatafora J."/>
            <person name="Crous P."/>
            <person name="Grigoriev I."/>
        </authorList>
    </citation>
    <scope>NUCLEOTIDE SEQUENCE</scope>
    <source>
        <strain evidence="11">CBS 116435</strain>
    </source>
</reference>
<feature type="compositionally biased region" description="Low complexity" evidence="8">
    <location>
        <begin position="148"/>
        <end position="173"/>
    </location>
</feature>
<dbReference type="PANTHER" id="PTHR23306:SF3">
    <property type="entry name" value="TUMOR SUPPRESSOR PROTEIN 101"/>
    <property type="match status" value="1"/>
</dbReference>
<evidence type="ECO:0000256" key="2">
    <source>
        <dbReference type="ARBA" id="ARBA00009594"/>
    </source>
</evidence>
<comment type="caution">
    <text evidence="11">The sequence shown here is derived from an EMBL/GenBank/DDBJ whole genome shotgun (WGS) entry which is preliminary data.</text>
</comment>
<dbReference type="Proteomes" id="UP000799441">
    <property type="component" value="Unassembled WGS sequence"/>
</dbReference>
<keyword evidence="6" id="KW-0175">Coiled coil</keyword>
<dbReference type="GO" id="GO:0006886">
    <property type="term" value="P:intracellular protein transport"/>
    <property type="evidence" value="ECO:0007669"/>
    <property type="project" value="UniProtKB-ARBA"/>
</dbReference>
<protein>
    <submittedName>
        <fullName evidence="11">UEV-domain-containing protein</fullName>
    </submittedName>
</protein>
<dbReference type="InterPro" id="IPR037202">
    <property type="entry name" value="ESCRT_assembly_dom"/>
</dbReference>
<feature type="compositionally biased region" description="Pro residues" evidence="8">
    <location>
        <begin position="229"/>
        <end position="248"/>
    </location>
</feature>
<accession>A0A9P4QEL1</accession>
<dbReference type="Gene3D" id="3.10.110.10">
    <property type="entry name" value="Ubiquitin Conjugating Enzyme"/>
    <property type="match status" value="1"/>
</dbReference>
<name>A0A9P4QEL1_9PEZI</name>
<dbReference type="Gene3D" id="6.10.140.820">
    <property type="match status" value="1"/>
</dbReference>
<dbReference type="SUPFAM" id="SSF54495">
    <property type="entry name" value="UBC-like"/>
    <property type="match status" value="1"/>
</dbReference>
<dbReference type="Pfam" id="PF09454">
    <property type="entry name" value="Vps23_core"/>
    <property type="match status" value="1"/>
</dbReference>
<dbReference type="GO" id="GO:0043162">
    <property type="term" value="P:ubiquitin-dependent protein catabolic process via the multivesicular body sorting pathway"/>
    <property type="evidence" value="ECO:0007669"/>
    <property type="project" value="UniProtKB-ARBA"/>
</dbReference>
<evidence type="ECO:0000259" key="10">
    <source>
        <dbReference type="PROSITE" id="PS51322"/>
    </source>
</evidence>
<evidence type="ECO:0000256" key="8">
    <source>
        <dbReference type="SAM" id="MobiDB-lite"/>
    </source>
</evidence>
<keyword evidence="5 7" id="KW-0653">Protein transport</keyword>
<dbReference type="PRINTS" id="PR01217">
    <property type="entry name" value="PRICHEXTENSN"/>
</dbReference>
<evidence type="ECO:0000256" key="7">
    <source>
        <dbReference type="PROSITE-ProRule" id="PRU00644"/>
    </source>
</evidence>
<dbReference type="Pfam" id="PF05743">
    <property type="entry name" value="UEV"/>
    <property type="match status" value="1"/>
</dbReference>
<dbReference type="InterPro" id="IPR052070">
    <property type="entry name" value="ESCRT-I_UEV_domain"/>
</dbReference>
<evidence type="ECO:0000259" key="9">
    <source>
        <dbReference type="PROSITE" id="PS51312"/>
    </source>
</evidence>
<comment type="subcellular location">
    <subcellularLocation>
        <location evidence="1">Endosome</location>
    </subcellularLocation>
</comment>
<keyword evidence="3 7" id="KW-0813">Transport</keyword>
<gene>
    <name evidence="11" type="ORF">K431DRAFT_299569</name>
</gene>
<comment type="similarity">
    <text evidence="2">Belongs to the ubiquitin-conjugating enzyme family. UEV subfamily.</text>
</comment>
<feature type="region of interest" description="Disordered" evidence="8">
    <location>
        <begin position="147"/>
        <end position="352"/>
    </location>
</feature>
<evidence type="ECO:0000256" key="1">
    <source>
        <dbReference type="ARBA" id="ARBA00004177"/>
    </source>
</evidence>
<keyword evidence="12" id="KW-1185">Reference proteome</keyword>
<proteinExistence type="inferred from homology"/>
<feature type="domain" description="SB" evidence="9">
    <location>
        <begin position="493"/>
        <end position="560"/>
    </location>
</feature>
<dbReference type="GO" id="GO:0043130">
    <property type="term" value="F:ubiquitin binding"/>
    <property type="evidence" value="ECO:0007669"/>
    <property type="project" value="TreeGrafter"/>
</dbReference>
<dbReference type="InterPro" id="IPR008883">
    <property type="entry name" value="UEV_N"/>
</dbReference>